<dbReference type="Proteomes" id="UP000077202">
    <property type="component" value="Unassembled WGS sequence"/>
</dbReference>
<dbReference type="AlphaFoldDB" id="A0A176WMX1"/>
<name>A0A176WMX1_MARPO</name>
<sequence>MFYPTDDVFGPRVPGPGVGNRLRPEQEEQQQTHGSSDGRTRGIEEGRSRETEQMFFVVPENTNGTMEGFDPQQNNTAAARLLAYHEDRNRDSGWLTYEKRKQASGECVAWAAGAGAGAVGSSGEISWMEPGGECSPAVIGRGPGVKAFGLLRHLGAPVRSSVLIWLTDADLPTPLRG</sequence>
<feature type="compositionally biased region" description="Basic and acidic residues" evidence="1">
    <location>
        <begin position="36"/>
        <end position="51"/>
    </location>
</feature>
<gene>
    <name evidence="2" type="ORF">AXG93_3005s1270</name>
</gene>
<reference evidence="2" key="1">
    <citation type="submission" date="2016-03" db="EMBL/GenBank/DDBJ databases">
        <title>Mechanisms controlling the formation of the plant cell surface in tip-growing cells are functionally conserved among land plants.</title>
        <authorList>
            <person name="Honkanen S."/>
            <person name="Jones V.A."/>
            <person name="Morieri G."/>
            <person name="Champion C."/>
            <person name="Hetherington A.J."/>
            <person name="Kelly S."/>
            <person name="Saint-Marcoux D."/>
            <person name="Proust H."/>
            <person name="Prescott H."/>
            <person name="Dolan L."/>
        </authorList>
    </citation>
    <scope>NUCLEOTIDE SEQUENCE [LARGE SCALE GENOMIC DNA]</scope>
    <source>
        <tissue evidence="2">Whole gametophyte</tissue>
    </source>
</reference>
<proteinExistence type="predicted"/>
<protein>
    <submittedName>
        <fullName evidence="2">Uncharacterized protein</fullName>
    </submittedName>
</protein>
<organism evidence="2 3">
    <name type="scientific">Marchantia polymorpha subsp. ruderalis</name>
    <dbReference type="NCBI Taxonomy" id="1480154"/>
    <lineage>
        <taxon>Eukaryota</taxon>
        <taxon>Viridiplantae</taxon>
        <taxon>Streptophyta</taxon>
        <taxon>Embryophyta</taxon>
        <taxon>Marchantiophyta</taxon>
        <taxon>Marchantiopsida</taxon>
        <taxon>Marchantiidae</taxon>
        <taxon>Marchantiales</taxon>
        <taxon>Marchantiaceae</taxon>
        <taxon>Marchantia</taxon>
    </lineage>
</organism>
<evidence type="ECO:0000313" key="2">
    <source>
        <dbReference type="EMBL" id="OAE33981.1"/>
    </source>
</evidence>
<accession>A0A176WMX1</accession>
<keyword evidence="3" id="KW-1185">Reference proteome</keyword>
<comment type="caution">
    <text evidence="2">The sequence shown here is derived from an EMBL/GenBank/DDBJ whole genome shotgun (WGS) entry which is preliminary data.</text>
</comment>
<feature type="region of interest" description="Disordered" evidence="1">
    <location>
        <begin position="1"/>
        <end position="51"/>
    </location>
</feature>
<dbReference type="EMBL" id="LVLJ01000465">
    <property type="protein sequence ID" value="OAE33981.1"/>
    <property type="molecule type" value="Genomic_DNA"/>
</dbReference>
<evidence type="ECO:0000313" key="3">
    <source>
        <dbReference type="Proteomes" id="UP000077202"/>
    </source>
</evidence>
<evidence type="ECO:0000256" key="1">
    <source>
        <dbReference type="SAM" id="MobiDB-lite"/>
    </source>
</evidence>